<dbReference type="GO" id="GO:0005886">
    <property type="term" value="C:plasma membrane"/>
    <property type="evidence" value="ECO:0007669"/>
    <property type="project" value="UniProtKB-ARBA"/>
</dbReference>
<feature type="transmembrane region" description="Helical" evidence="5">
    <location>
        <begin position="91"/>
        <end position="112"/>
    </location>
</feature>
<comment type="caution">
    <text evidence="6">The sequence shown here is derived from an EMBL/GenBank/DDBJ whole genome shotgun (WGS) entry which is preliminary data.</text>
</comment>
<protein>
    <recommendedName>
        <fullName evidence="8">Energy-coupling factor transporter transmembrane protein EcfT</fullName>
    </recommendedName>
</protein>
<keyword evidence="2 5" id="KW-0812">Transmembrane</keyword>
<dbReference type="Pfam" id="PF02361">
    <property type="entry name" value="CbiQ"/>
    <property type="match status" value="1"/>
</dbReference>
<dbReference type="EMBL" id="BMNL01000004">
    <property type="protein sequence ID" value="GGP22430.1"/>
    <property type="molecule type" value="Genomic_DNA"/>
</dbReference>
<sequence length="220" mass="23836">MGLTYIPGRTVLHRSSIWGKMVMLGVLVAGLLLGYRSMLLSMGVIAAFTVISGRSRRFLSLLGYISPIIAATVVLYAITAIINKSTSVESLLFIGINTARLVASLSMVVVIVGTTNPREAEALLQRIGLSDFALALHLTIRMVPIIAGEIENIRTATRLRGSGSSSLRFLIPVMVNSIMRARELADALMFREQRFLRVPRPGKYDVLLALAAAIPLMAAI</sequence>
<evidence type="ECO:0000256" key="2">
    <source>
        <dbReference type="ARBA" id="ARBA00022692"/>
    </source>
</evidence>
<evidence type="ECO:0000313" key="6">
    <source>
        <dbReference type="EMBL" id="GGP22430.1"/>
    </source>
</evidence>
<comment type="subcellular location">
    <subcellularLocation>
        <location evidence="1">Membrane</location>
        <topology evidence="1">Multi-pass membrane protein</topology>
    </subcellularLocation>
</comment>
<feature type="transmembrane region" description="Helical" evidence="5">
    <location>
        <begin position="21"/>
        <end position="52"/>
    </location>
</feature>
<evidence type="ECO:0000256" key="5">
    <source>
        <dbReference type="SAM" id="Phobius"/>
    </source>
</evidence>
<keyword evidence="7" id="KW-1185">Reference proteome</keyword>
<name>A0A830GXM3_9CREN</name>
<gene>
    <name evidence="6" type="ORF">GCM10007981_18460</name>
</gene>
<dbReference type="Proteomes" id="UP000610960">
    <property type="component" value="Unassembled WGS sequence"/>
</dbReference>
<evidence type="ECO:0000313" key="7">
    <source>
        <dbReference type="Proteomes" id="UP000610960"/>
    </source>
</evidence>
<dbReference type="InterPro" id="IPR003339">
    <property type="entry name" value="ABC/ECF_trnsptr_transmembrane"/>
</dbReference>
<evidence type="ECO:0000256" key="1">
    <source>
        <dbReference type="ARBA" id="ARBA00004141"/>
    </source>
</evidence>
<accession>A0A830GXM3</accession>
<reference evidence="6" key="2">
    <citation type="submission" date="2020-09" db="EMBL/GenBank/DDBJ databases">
        <authorList>
            <person name="Sun Q."/>
            <person name="Ohkuma M."/>
        </authorList>
    </citation>
    <scope>NUCLEOTIDE SEQUENCE</scope>
    <source>
        <strain evidence="6">JCM 10088</strain>
    </source>
</reference>
<evidence type="ECO:0000256" key="3">
    <source>
        <dbReference type="ARBA" id="ARBA00022989"/>
    </source>
</evidence>
<reference evidence="6" key="1">
    <citation type="journal article" date="2014" name="Int. J. Syst. Evol. Microbiol.">
        <title>Complete genome sequence of Corynebacterium casei LMG S-19264T (=DSM 44701T), isolated from a smear-ripened cheese.</title>
        <authorList>
            <consortium name="US DOE Joint Genome Institute (JGI-PGF)"/>
            <person name="Walter F."/>
            <person name="Albersmeier A."/>
            <person name="Kalinowski J."/>
            <person name="Ruckert C."/>
        </authorList>
    </citation>
    <scope>NUCLEOTIDE SEQUENCE</scope>
    <source>
        <strain evidence="6">JCM 10088</strain>
    </source>
</reference>
<keyword evidence="3 5" id="KW-1133">Transmembrane helix</keyword>
<organism evidence="6 7">
    <name type="scientific">Thermocladium modestius</name>
    <dbReference type="NCBI Taxonomy" id="62609"/>
    <lineage>
        <taxon>Archaea</taxon>
        <taxon>Thermoproteota</taxon>
        <taxon>Thermoprotei</taxon>
        <taxon>Thermoproteales</taxon>
        <taxon>Thermoproteaceae</taxon>
        <taxon>Thermocladium</taxon>
    </lineage>
</organism>
<dbReference type="CDD" id="cd16914">
    <property type="entry name" value="EcfT"/>
    <property type="match status" value="1"/>
</dbReference>
<keyword evidence="4 5" id="KW-0472">Membrane</keyword>
<feature type="transmembrane region" description="Helical" evidence="5">
    <location>
        <begin position="58"/>
        <end position="79"/>
    </location>
</feature>
<proteinExistence type="predicted"/>
<evidence type="ECO:0008006" key="8">
    <source>
        <dbReference type="Google" id="ProtNLM"/>
    </source>
</evidence>
<dbReference type="RefSeq" id="WP_268237991.1">
    <property type="nucleotide sequence ID" value="NZ_BMNL01000004.1"/>
</dbReference>
<dbReference type="AlphaFoldDB" id="A0A830GXM3"/>
<evidence type="ECO:0000256" key="4">
    <source>
        <dbReference type="ARBA" id="ARBA00023136"/>
    </source>
</evidence>